<feature type="domain" description="Carrier" evidence="10">
    <location>
        <begin position="1811"/>
        <end position="1886"/>
    </location>
</feature>
<dbReference type="PROSITE" id="PS00455">
    <property type="entry name" value="AMP_BINDING"/>
    <property type="match status" value="2"/>
</dbReference>
<dbReference type="FunFam" id="3.30.300.30:FF:000010">
    <property type="entry name" value="Enterobactin synthetase component F"/>
    <property type="match status" value="1"/>
</dbReference>
<evidence type="ECO:0000256" key="2">
    <source>
        <dbReference type="ARBA" id="ARBA00006432"/>
    </source>
</evidence>
<name>A0A518V9P8_BRELA</name>
<comment type="cofactor">
    <cofactor evidence="1">
        <name>pantetheine 4'-phosphate</name>
        <dbReference type="ChEBI" id="CHEBI:47942"/>
    </cofactor>
</comment>
<proteinExistence type="inferred from homology"/>
<dbReference type="PROSITE" id="PS50075">
    <property type="entry name" value="CARRIER"/>
    <property type="match status" value="2"/>
</dbReference>
<dbReference type="Proteomes" id="UP000319432">
    <property type="component" value="Chromosome"/>
</dbReference>
<dbReference type="InterPro" id="IPR006162">
    <property type="entry name" value="Ppantetheine_attach_site"/>
</dbReference>
<dbReference type="Gene3D" id="2.30.38.10">
    <property type="entry name" value="Luciferase, Domain 3"/>
    <property type="match status" value="2"/>
</dbReference>
<evidence type="ECO:0000256" key="9">
    <source>
        <dbReference type="SAM" id="Coils"/>
    </source>
</evidence>
<dbReference type="PANTHER" id="PTHR45527:SF1">
    <property type="entry name" value="FATTY ACID SYNTHASE"/>
    <property type="match status" value="1"/>
</dbReference>
<dbReference type="EMBL" id="CP033464">
    <property type="protein sequence ID" value="QDX93718.1"/>
    <property type="molecule type" value="Genomic_DNA"/>
</dbReference>
<dbReference type="CDD" id="cd19531">
    <property type="entry name" value="LCL_NRPS-like"/>
    <property type="match status" value="1"/>
</dbReference>
<dbReference type="OrthoDB" id="9765680at2"/>
<feature type="coiled-coil region" evidence="9">
    <location>
        <begin position="276"/>
        <end position="303"/>
    </location>
</feature>
<keyword evidence="12" id="KW-1185">Reference proteome</keyword>
<keyword evidence="8" id="KW-0511">Multifunctional enzyme</keyword>
<dbReference type="SUPFAM" id="SSF53474">
    <property type="entry name" value="alpha/beta-Hydrolases"/>
    <property type="match status" value="1"/>
</dbReference>
<dbReference type="GO" id="GO:0016874">
    <property type="term" value="F:ligase activity"/>
    <property type="evidence" value="ECO:0007669"/>
    <property type="project" value="UniProtKB-KW"/>
</dbReference>
<dbReference type="Pfam" id="PF00550">
    <property type="entry name" value="PP-binding"/>
    <property type="match status" value="2"/>
</dbReference>
<dbReference type="InterPro" id="IPR023213">
    <property type="entry name" value="CAT-like_dom_sf"/>
</dbReference>
<dbReference type="FunFam" id="3.40.50.980:FF:000001">
    <property type="entry name" value="Non-ribosomal peptide synthetase"/>
    <property type="match status" value="2"/>
</dbReference>
<dbReference type="InterPro" id="IPR010071">
    <property type="entry name" value="AA_adenyl_dom"/>
</dbReference>
<dbReference type="GO" id="GO:0044550">
    <property type="term" value="P:secondary metabolite biosynthetic process"/>
    <property type="evidence" value="ECO:0007669"/>
    <property type="project" value="UniProtKB-ARBA"/>
</dbReference>
<dbReference type="InterPro" id="IPR000873">
    <property type="entry name" value="AMP-dep_synth/lig_dom"/>
</dbReference>
<dbReference type="NCBIfam" id="TIGR01733">
    <property type="entry name" value="AA-adenyl-dom"/>
    <property type="match status" value="2"/>
</dbReference>
<reference evidence="11 12" key="1">
    <citation type="submission" date="2018-11" db="EMBL/GenBank/DDBJ databases">
        <title>Phylogenetic determinants of toxin gene distribution in genomes of Brevibacillus laterosporus.</title>
        <authorList>
            <person name="Glare T.R."/>
            <person name="Durrant A."/>
            <person name="Berry C."/>
            <person name="Palma L."/>
            <person name="Ormskirk M."/>
            <person name="Cox M.O."/>
        </authorList>
    </citation>
    <scope>NUCLEOTIDE SEQUENCE [LARGE SCALE GENOMIC DNA]</scope>
    <source>
        <strain evidence="11 12">1821L</strain>
    </source>
</reference>
<protein>
    <submittedName>
        <fullName evidence="11">Non-ribosomal peptide synthetase</fullName>
    </submittedName>
</protein>
<dbReference type="Gene3D" id="3.30.559.30">
    <property type="entry name" value="Nonribosomal peptide synthetase, condensation domain"/>
    <property type="match status" value="2"/>
</dbReference>
<dbReference type="Gene3D" id="3.30.300.30">
    <property type="match status" value="2"/>
</dbReference>
<dbReference type="GO" id="GO:0017000">
    <property type="term" value="P:antibiotic biosynthetic process"/>
    <property type="evidence" value="ECO:0007669"/>
    <property type="project" value="UniProtKB-KW"/>
</dbReference>
<dbReference type="FunFam" id="2.30.38.10:FF:000001">
    <property type="entry name" value="Non-ribosomal peptide synthetase PvdI"/>
    <property type="match status" value="1"/>
</dbReference>
<dbReference type="Gene3D" id="3.40.50.980">
    <property type="match status" value="4"/>
</dbReference>
<dbReference type="PROSITE" id="PS00012">
    <property type="entry name" value="PHOSPHOPANTETHEINE"/>
    <property type="match status" value="1"/>
</dbReference>
<evidence type="ECO:0000256" key="3">
    <source>
        <dbReference type="ARBA" id="ARBA00022450"/>
    </source>
</evidence>
<dbReference type="NCBIfam" id="NF003417">
    <property type="entry name" value="PRK04813.1"/>
    <property type="match status" value="2"/>
</dbReference>
<dbReference type="Gene3D" id="1.10.1200.10">
    <property type="entry name" value="ACP-like"/>
    <property type="match status" value="2"/>
</dbReference>
<dbReference type="FunFam" id="3.30.300.30:FF:000015">
    <property type="entry name" value="Nonribosomal peptide synthase SidD"/>
    <property type="match status" value="1"/>
</dbReference>
<dbReference type="SUPFAM" id="SSF52777">
    <property type="entry name" value="CoA-dependent acyltransferases"/>
    <property type="match status" value="3"/>
</dbReference>
<keyword evidence="5" id="KW-0436">Ligase</keyword>
<evidence type="ECO:0000256" key="5">
    <source>
        <dbReference type="ARBA" id="ARBA00022598"/>
    </source>
</evidence>
<dbReference type="InterPro" id="IPR045851">
    <property type="entry name" value="AMP-bd_C_sf"/>
</dbReference>
<keyword evidence="9" id="KW-0175">Coiled coil</keyword>
<dbReference type="Pfam" id="PF13193">
    <property type="entry name" value="AMP-binding_C"/>
    <property type="match status" value="2"/>
</dbReference>
<keyword evidence="6" id="KW-0677">Repeat</keyword>
<dbReference type="GO" id="GO:0005829">
    <property type="term" value="C:cytosol"/>
    <property type="evidence" value="ECO:0007669"/>
    <property type="project" value="TreeGrafter"/>
</dbReference>
<accession>A0A518V9P8</accession>
<dbReference type="FunFam" id="1.10.1200.10:FF:000005">
    <property type="entry name" value="Nonribosomal peptide synthetase 1"/>
    <property type="match status" value="2"/>
</dbReference>
<dbReference type="CDD" id="cd05930">
    <property type="entry name" value="A_NRPS"/>
    <property type="match status" value="1"/>
</dbReference>
<dbReference type="InterPro" id="IPR009081">
    <property type="entry name" value="PP-bd_ACP"/>
</dbReference>
<evidence type="ECO:0000256" key="4">
    <source>
        <dbReference type="ARBA" id="ARBA00022553"/>
    </source>
</evidence>
<dbReference type="InterPro" id="IPR001031">
    <property type="entry name" value="Thioesterase"/>
</dbReference>
<evidence type="ECO:0000256" key="6">
    <source>
        <dbReference type="ARBA" id="ARBA00022737"/>
    </source>
</evidence>
<evidence type="ECO:0000313" key="11">
    <source>
        <dbReference type="EMBL" id="QDX93718.1"/>
    </source>
</evidence>
<gene>
    <name evidence="11" type="ORF">EEL30_16295</name>
</gene>
<dbReference type="InterPro" id="IPR001242">
    <property type="entry name" value="Condensation_dom"/>
</dbReference>
<evidence type="ECO:0000259" key="10">
    <source>
        <dbReference type="PROSITE" id="PS50075"/>
    </source>
</evidence>
<keyword evidence="3" id="KW-0596">Phosphopantetheine</keyword>
<dbReference type="GO" id="GO:0043041">
    <property type="term" value="P:amino acid activation for nonribosomal peptide biosynthetic process"/>
    <property type="evidence" value="ECO:0007669"/>
    <property type="project" value="TreeGrafter"/>
</dbReference>
<dbReference type="Gene3D" id="3.40.50.1820">
    <property type="entry name" value="alpha/beta hydrolase"/>
    <property type="match status" value="1"/>
</dbReference>
<dbReference type="InterPro" id="IPR025110">
    <property type="entry name" value="AMP-bd_C"/>
</dbReference>
<dbReference type="SUPFAM" id="SSF47336">
    <property type="entry name" value="ACP-like"/>
    <property type="match status" value="2"/>
</dbReference>
<dbReference type="Gene3D" id="3.30.559.10">
    <property type="entry name" value="Chloramphenicol acetyltransferase-like domain"/>
    <property type="match status" value="1"/>
</dbReference>
<evidence type="ECO:0000313" key="12">
    <source>
        <dbReference type="Proteomes" id="UP000319432"/>
    </source>
</evidence>
<keyword evidence="4" id="KW-0597">Phosphoprotein</keyword>
<dbReference type="InterPro" id="IPR020802">
    <property type="entry name" value="TesA-like"/>
</dbReference>
<evidence type="ECO:0000256" key="8">
    <source>
        <dbReference type="ARBA" id="ARBA00023268"/>
    </source>
</evidence>
<keyword evidence="7" id="KW-0045">Antibiotic biosynthesis</keyword>
<dbReference type="Pfam" id="PF00668">
    <property type="entry name" value="Condensation"/>
    <property type="match status" value="2"/>
</dbReference>
<comment type="similarity">
    <text evidence="2">Belongs to the ATP-dependent AMP-binding enzyme family.</text>
</comment>
<dbReference type="InterPro" id="IPR029058">
    <property type="entry name" value="AB_hydrolase_fold"/>
</dbReference>
<feature type="domain" description="Carrier" evidence="10">
    <location>
        <begin position="764"/>
        <end position="839"/>
    </location>
</feature>
<dbReference type="Pfam" id="PF00501">
    <property type="entry name" value="AMP-binding"/>
    <property type="match status" value="2"/>
</dbReference>
<evidence type="ECO:0000256" key="7">
    <source>
        <dbReference type="ARBA" id="ARBA00023194"/>
    </source>
</evidence>
<organism evidence="11 12">
    <name type="scientific">Brevibacillus laterosporus</name>
    <name type="common">Bacillus laterosporus</name>
    <dbReference type="NCBI Taxonomy" id="1465"/>
    <lineage>
        <taxon>Bacteria</taxon>
        <taxon>Bacillati</taxon>
        <taxon>Bacillota</taxon>
        <taxon>Bacilli</taxon>
        <taxon>Bacillales</taxon>
        <taxon>Paenibacillaceae</taxon>
        <taxon>Brevibacillus</taxon>
    </lineage>
</organism>
<dbReference type="Pfam" id="PF00975">
    <property type="entry name" value="Thioesterase"/>
    <property type="match status" value="1"/>
</dbReference>
<evidence type="ECO:0000256" key="1">
    <source>
        <dbReference type="ARBA" id="ARBA00001957"/>
    </source>
</evidence>
<dbReference type="InterPro" id="IPR020845">
    <property type="entry name" value="AMP-binding_CS"/>
</dbReference>
<sequence length="2163" mass="246314">MKVFNNRVIEQKQFWLSKLGGEFIPSMVPTDYPYVGQTKCKASLQLSIEQDITDRLIQVCKNSDVLVYTFLLATAKIWLHKYTQQTEVCIGAPNLSPTTRLVPIVSNPAPHLASKQFIMDVKQSLTDSYKHQDFPLHHIFEELGINPEGSVSPFINVVVALDSIHDREFIEAQEVGLILLFSKTDKTINVHLHYDKSLYKSQTLERFFTHYKNILRTISTNVTISLSEIELMSEDEKVQLASFSQTLESYPTDMLVHQVFEHQAERHPNKVAVVYQEQQMLTYRQLNEKANQLARNLREKGVEKDEVVALMVERSLEMMIGILGILKAGSAFLPIDPENPSERISYMLADSESRFLLTHKKLGSDVEFEGEIISLDGDELYVGDMSNLTPIQTSAHLLYVIYTSGTTGKPKGVMVEHRNLINYVTWFSRQASITETDSTMLLSSYAFDLGYTSLFPALLNGCTLHIVPKDTYLHPDSLLNYIKDQQLSFLKLTPSLFSLLVQAIDGLHTSDMTALRLVVSGGESIQPLDVAKFHSYYPAVTIMNHYGPTESTIGTLAMPIEFDEWGRFEECPTIGTPIHQAEVFILNKDLQYVPIGVPGELCIAGKGLARGYLGQPELTKEKFIAHPFQAGERLYRTGDMARWDEAGTVQFLGRIDHQVKIRGYRIEIDEIEKHVISHPSIHEAIVLAMPNEQNENELCSYYLSDEELGQGELREFLQRKVPEYMIPIFFIRLKNIPLTSNGKINRHALPKPDAHELAQLSYVAPGSEMEEQLVFIWKNILKRELVGVTDNFFQLGGHSLSAIKLAHQISKTYGTHITLKDIFMHSTVGNQVKMIAHAEKRITRKIEVSEHREYYPLSSMQRRLFLLHQFEGAETAYNMPTIWRFTGNINLDKLEKAFQTLINRHEALRTSFHVIDSVPMQRVHTRIDFTLSLLEATELEEKQVIQSFFQTFDLGVAPLFRAGFVSLNNDECLLMIDMHHIISDGVSINILFAELEKAYHGQNLSPLTIHYKDYAMWQNKWEQSEEYKQQKQFWLTQFSDEIPVLNLPTDFMRPKLQSFKGGLITASLSGEQFEAVKRLCQKTETTLYMFLLATYNILLAKYSNQEDIVVGTAVAGRSVSDVESVIGMFVNTVAIRNKPMPSKAFASFLEEVKQQTIQVFNHQDYSLDDLVENLKLTRDMGRNPLFDTMLTLQSYEKQSVELDGIAILPNMQDHDIAKFDITVVAVEYEDQLQVSWEFSSELWRKESAERMLKHFITVMEVAAREPERTIGELEILSLEEKHELLSVNNQIAISYNKEQTITDLIEQQVILHPDHIAVVSDGGILRYRELNEAANRLARFLRAKGVERNQPIGVMMDCTPELLISILAIVKAGGAYVPLSTNYPNERIEYMLEDSEVGLVLTKRNLLTNVRFDGEWIFMDEIRLEGNADNFERDTNADDLLYIIYTSGSTGKPKGVMVQHKALHHFVTAMNKEYLGTISYKDRFLLSTDISFDVSCFEIFQALTNGGTLVLFNGHKFDVKLLAKTIEEEEVTLAYIPPALLTQLYETILLSPDGFVLNKMLVGVEPIKDEVLDQFLSLNPEMLIVNGYGPSEATICCTTYRYEKNEIRGKYVPIGKPLGNMQIYILDAQCHLVPRGVIGELWVSGDGLSLGYWNQEKMTEDRFKTNPFHPHTLMYCTGDKARWAEDGNLEFMGRTDHQVKIRGYRVELGEIETQLLRHPEIEAALVMTKTDSYEFKYLCAYVVFQNKEWNSAPDATQKLHQWLATFLPDYMLPSVFIAVDEFSLTPNGKIDRKILPEPDGSIHVNEHSYSAPRNEFEEQMVLLWEKILEVKPIGVMDNFFMLGGHSLKAFVLVSQINQRFGINLPLSDLFKAPTIAGLCEHLQMQEASKEETVILLQQGNPDVPPLFIIHGQGGGVINFSHLAQAIGGERNVYGIQAVGYDGEAEMLTTVEEMATHFNASIRRITPTMPIQLVGWSFGGLVAYEMTKQLEQKGEKVELLVLVDCLPLTEKDRISFDQRYENLDTIIQYALYNGIDQEDLAELGEEEKMKFCWEEARKQKLFPDEVYGQALLPKLRIHATNGLAIHKYHLLGKIDSDLHLFLALESSVQHQSATIADIARWNEFTMGKIHSTYITGNHYTMLEMPHVQKMATLLGDYIKSKKIE</sequence>
<dbReference type="SUPFAM" id="SSF56801">
    <property type="entry name" value="Acetyl-CoA synthetase-like"/>
    <property type="match status" value="2"/>
</dbReference>
<dbReference type="GO" id="GO:0008610">
    <property type="term" value="P:lipid biosynthetic process"/>
    <property type="evidence" value="ECO:0007669"/>
    <property type="project" value="UniProtKB-ARBA"/>
</dbReference>
<dbReference type="PANTHER" id="PTHR45527">
    <property type="entry name" value="NONRIBOSOMAL PEPTIDE SYNTHETASE"/>
    <property type="match status" value="1"/>
</dbReference>
<dbReference type="SMART" id="SM00824">
    <property type="entry name" value="PKS_TE"/>
    <property type="match status" value="1"/>
</dbReference>
<dbReference type="GO" id="GO:0031177">
    <property type="term" value="F:phosphopantetheine binding"/>
    <property type="evidence" value="ECO:0007669"/>
    <property type="project" value="TreeGrafter"/>
</dbReference>
<dbReference type="InterPro" id="IPR036736">
    <property type="entry name" value="ACP-like_sf"/>
</dbReference>
<dbReference type="FunFam" id="3.40.50.12780:FF:000012">
    <property type="entry name" value="Non-ribosomal peptide synthetase"/>
    <property type="match status" value="1"/>
</dbReference>